<evidence type="ECO:0000313" key="7">
    <source>
        <dbReference type="EMBL" id="MFC1799364.1"/>
    </source>
</evidence>
<accession>A0ABV6YMT4</accession>
<gene>
    <name evidence="7" type="primary">lptC</name>
    <name evidence="7" type="ORF">ACFL2Z_00420</name>
</gene>
<evidence type="ECO:0000256" key="1">
    <source>
        <dbReference type="ARBA" id="ARBA00022475"/>
    </source>
</evidence>
<evidence type="ECO:0000256" key="3">
    <source>
        <dbReference type="ARBA" id="ARBA00022692"/>
    </source>
</evidence>
<feature type="chain" id="PRO_5046751802" evidence="6">
    <location>
        <begin position="26"/>
        <end position="195"/>
    </location>
</feature>
<evidence type="ECO:0000256" key="5">
    <source>
        <dbReference type="ARBA" id="ARBA00023136"/>
    </source>
</evidence>
<evidence type="ECO:0000256" key="2">
    <source>
        <dbReference type="ARBA" id="ARBA00022519"/>
    </source>
</evidence>
<dbReference type="PANTHER" id="PTHR37481:SF1">
    <property type="entry name" value="LIPOPOLYSACCHARIDE EXPORT SYSTEM PROTEIN LPTC"/>
    <property type="match status" value="1"/>
</dbReference>
<sequence>MLGNLRLRRTALAALVLAAALTGCAGDDPDQVAGQKSKPLPDQVISEFGLTETSMGRKDWHMEAEKAYVYDKRNVLETDVVEVTFFDEDGSIRSVLKADYARLNRSTDDMEARGNVVVTGADGVKLETQALNWQSETRQIASDDSVTVYRNEDILTGWGFRGDPDLGSFRILKDMKATIRARDESKEGMIGGRDT</sequence>
<keyword evidence="6" id="KW-0732">Signal</keyword>
<organism evidence="7 8">
    <name type="scientific">Eiseniibacteriota bacterium</name>
    <dbReference type="NCBI Taxonomy" id="2212470"/>
    <lineage>
        <taxon>Bacteria</taxon>
        <taxon>Candidatus Eiseniibacteriota</taxon>
    </lineage>
</organism>
<proteinExistence type="predicted"/>
<dbReference type="EMBL" id="JBHPEI010000003">
    <property type="protein sequence ID" value="MFC1799364.1"/>
    <property type="molecule type" value="Genomic_DNA"/>
</dbReference>
<dbReference type="Gene3D" id="2.60.450.10">
    <property type="entry name" value="Lipopolysaccharide (LPS) transport protein A like domain"/>
    <property type="match status" value="1"/>
</dbReference>
<protein>
    <submittedName>
        <fullName evidence="7">LPS export ABC transporter periplasmic protein LptC</fullName>
    </submittedName>
</protein>
<evidence type="ECO:0000256" key="4">
    <source>
        <dbReference type="ARBA" id="ARBA00022989"/>
    </source>
</evidence>
<dbReference type="InterPro" id="IPR026265">
    <property type="entry name" value="LptC"/>
</dbReference>
<evidence type="ECO:0000313" key="8">
    <source>
        <dbReference type="Proteomes" id="UP001594288"/>
    </source>
</evidence>
<dbReference type="Pfam" id="PF06835">
    <property type="entry name" value="LptC"/>
    <property type="match status" value="1"/>
</dbReference>
<name>A0ABV6YMT4_UNCEI</name>
<keyword evidence="8" id="KW-1185">Reference proteome</keyword>
<keyword evidence="2" id="KW-0997">Cell inner membrane</keyword>
<evidence type="ECO:0000256" key="6">
    <source>
        <dbReference type="SAM" id="SignalP"/>
    </source>
</evidence>
<dbReference type="NCBIfam" id="TIGR04409">
    <property type="entry name" value="LptC_YrbK"/>
    <property type="match status" value="1"/>
</dbReference>
<keyword evidence="4" id="KW-1133">Transmembrane helix</keyword>
<dbReference type="PANTHER" id="PTHR37481">
    <property type="entry name" value="LIPOPOLYSACCHARIDE EXPORT SYSTEM PROTEIN LPTC"/>
    <property type="match status" value="1"/>
</dbReference>
<dbReference type="InterPro" id="IPR052363">
    <property type="entry name" value="LPS_export_LptC"/>
</dbReference>
<keyword evidence="5" id="KW-0472">Membrane</keyword>
<dbReference type="PROSITE" id="PS51257">
    <property type="entry name" value="PROKAR_LIPOPROTEIN"/>
    <property type="match status" value="1"/>
</dbReference>
<dbReference type="Proteomes" id="UP001594288">
    <property type="component" value="Unassembled WGS sequence"/>
</dbReference>
<feature type="signal peptide" evidence="6">
    <location>
        <begin position="1"/>
        <end position="25"/>
    </location>
</feature>
<keyword evidence="1" id="KW-1003">Cell membrane</keyword>
<keyword evidence="3" id="KW-0812">Transmembrane</keyword>
<dbReference type="InterPro" id="IPR010664">
    <property type="entry name" value="LipoPS_assembly_LptC-rel"/>
</dbReference>
<comment type="caution">
    <text evidence="7">The sequence shown here is derived from an EMBL/GenBank/DDBJ whole genome shotgun (WGS) entry which is preliminary data.</text>
</comment>
<reference evidence="7 8" key="1">
    <citation type="submission" date="2024-09" db="EMBL/GenBank/DDBJ databases">
        <authorList>
            <person name="D'Angelo T."/>
        </authorList>
    </citation>
    <scope>NUCLEOTIDE SEQUENCE [LARGE SCALE GENOMIC DNA]</scope>
    <source>
        <strain evidence="7">SAG AM-311-F02</strain>
    </source>
</reference>